<dbReference type="NCBIfam" id="TIGR01557">
    <property type="entry name" value="myb_SHAQKYF"/>
    <property type="match status" value="1"/>
</dbReference>
<organism evidence="9 10">
    <name type="scientific">Euplotes crassus</name>
    <dbReference type="NCBI Taxonomy" id="5936"/>
    <lineage>
        <taxon>Eukaryota</taxon>
        <taxon>Sar</taxon>
        <taxon>Alveolata</taxon>
        <taxon>Ciliophora</taxon>
        <taxon>Intramacronucleata</taxon>
        <taxon>Spirotrichea</taxon>
        <taxon>Hypotrichia</taxon>
        <taxon>Euplotida</taxon>
        <taxon>Euplotidae</taxon>
        <taxon>Moneuplotes</taxon>
    </lineage>
</organism>
<dbReference type="InterPro" id="IPR006447">
    <property type="entry name" value="Myb_dom_plants"/>
</dbReference>
<dbReference type="AlphaFoldDB" id="A0AAD1UET0"/>
<dbReference type="Pfam" id="PF00249">
    <property type="entry name" value="Myb_DNA-binding"/>
    <property type="match status" value="1"/>
</dbReference>
<gene>
    <name evidence="9" type="ORF">ECRASSUSDP1_LOCUS7919</name>
</gene>
<feature type="domain" description="HTH myb-type" evidence="8">
    <location>
        <begin position="28"/>
        <end position="82"/>
    </location>
</feature>
<evidence type="ECO:0000256" key="3">
    <source>
        <dbReference type="ARBA" id="ARBA00023163"/>
    </source>
</evidence>
<dbReference type="SMART" id="SM00717">
    <property type="entry name" value="SANT"/>
    <property type="match status" value="1"/>
</dbReference>
<dbReference type="Gene3D" id="1.10.10.60">
    <property type="entry name" value="Homeodomain-like"/>
    <property type="match status" value="1"/>
</dbReference>
<comment type="caution">
    <text evidence="9">The sequence shown here is derived from an EMBL/GenBank/DDBJ whole genome shotgun (WGS) entry which is preliminary data.</text>
</comment>
<dbReference type="PROSITE" id="PS50090">
    <property type="entry name" value="MYB_LIKE"/>
    <property type="match status" value="1"/>
</dbReference>
<name>A0AAD1UET0_EUPCR</name>
<dbReference type="InterPro" id="IPR017884">
    <property type="entry name" value="SANT_dom"/>
</dbReference>
<dbReference type="GO" id="GO:0003677">
    <property type="term" value="F:DNA binding"/>
    <property type="evidence" value="ECO:0007669"/>
    <property type="project" value="UniProtKB-KW"/>
</dbReference>
<evidence type="ECO:0000256" key="1">
    <source>
        <dbReference type="ARBA" id="ARBA00023015"/>
    </source>
</evidence>
<evidence type="ECO:0000256" key="2">
    <source>
        <dbReference type="ARBA" id="ARBA00023125"/>
    </source>
</evidence>
<dbReference type="InterPro" id="IPR017930">
    <property type="entry name" value="Myb_dom"/>
</dbReference>
<feature type="region of interest" description="Disordered" evidence="5">
    <location>
        <begin position="1"/>
        <end position="20"/>
    </location>
</feature>
<keyword evidence="2" id="KW-0238">DNA-binding</keyword>
<dbReference type="PROSITE" id="PS51294">
    <property type="entry name" value="HTH_MYB"/>
    <property type="match status" value="1"/>
</dbReference>
<accession>A0AAD1UET0</accession>
<evidence type="ECO:0000259" key="8">
    <source>
        <dbReference type="PROSITE" id="PS51294"/>
    </source>
</evidence>
<dbReference type="CDD" id="cd00167">
    <property type="entry name" value="SANT"/>
    <property type="match status" value="1"/>
</dbReference>
<evidence type="ECO:0000256" key="5">
    <source>
        <dbReference type="SAM" id="MobiDB-lite"/>
    </source>
</evidence>
<sequence length="369" mass="42776">MEGQSEYPQHHKGREVFPHEEMAMKPYSRVKKKGRWSFEEHQTFINCLKKYGKNWDNIEEMVPSRTSIQIRSHCQKYFDQIKKDFNIDDPMKYVLKDMADATPLYQFEKPQKYEETRNSIDPHATKMSGKESRFRPEVIGSSNSQARDKYPSAMMKKRDLKYAEKSLGNSLSSTMYTKKILQNSNSLDSSTILSKIENIRKKTESFSCLNPYSNDAIEEEFAKPKCKSQMKEDESQLKIKKGCNLLALGEGKIILQAERIESLTPLQYRKVNGEINMIIPEYPCEITIVPLNQAETFINPKFPHSQLFINSHQKVTEATKFGSYNENAFYDEDPSSCRVPQLQGRDSGIRSIQKTPFQDDSFNFSQNQS</sequence>
<protein>
    <submittedName>
        <fullName evidence="9">Uncharacterized protein</fullName>
    </submittedName>
</protein>
<dbReference type="InterPro" id="IPR001005">
    <property type="entry name" value="SANT/Myb"/>
</dbReference>
<dbReference type="InterPro" id="IPR009057">
    <property type="entry name" value="Homeodomain-like_sf"/>
</dbReference>
<keyword evidence="4" id="KW-0539">Nucleus</keyword>
<keyword evidence="1" id="KW-0805">Transcription regulation</keyword>
<evidence type="ECO:0000259" key="7">
    <source>
        <dbReference type="PROSITE" id="PS51293"/>
    </source>
</evidence>
<feature type="domain" description="Myb-like" evidence="6">
    <location>
        <begin position="28"/>
        <end position="78"/>
    </location>
</feature>
<feature type="domain" description="SANT" evidence="7">
    <location>
        <begin position="31"/>
        <end position="86"/>
    </location>
</feature>
<dbReference type="PROSITE" id="PS51293">
    <property type="entry name" value="SANT"/>
    <property type="match status" value="1"/>
</dbReference>
<evidence type="ECO:0000256" key="4">
    <source>
        <dbReference type="ARBA" id="ARBA00023242"/>
    </source>
</evidence>
<dbReference type="EMBL" id="CAMPGE010007732">
    <property type="protein sequence ID" value="CAI2366646.1"/>
    <property type="molecule type" value="Genomic_DNA"/>
</dbReference>
<proteinExistence type="predicted"/>
<dbReference type="Proteomes" id="UP001295684">
    <property type="component" value="Unassembled WGS sequence"/>
</dbReference>
<keyword evidence="3" id="KW-0804">Transcription</keyword>
<evidence type="ECO:0000313" key="9">
    <source>
        <dbReference type="EMBL" id="CAI2366646.1"/>
    </source>
</evidence>
<keyword evidence="10" id="KW-1185">Reference proteome</keyword>
<evidence type="ECO:0000313" key="10">
    <source>
        <dbReference type="Proteomes" id="UP001295684"/>
    </source>
</evidence>
<dbReference type="SUPFAM" id="SSF46689">
    <property type="entry name" value="Homeodomain-like"/>
    <property type="match status" value="1"/>
</dbReference>
<dbReference type="PANTHER" id="PTHR12802">
    <property type="entry name" value="SWI/SNF COMPLEX-RELATED"/>
    <property type="match status" value="1"/>
</dbReference>
<evidence type="ECO:0000259" key="6">
    <source>
        <dbReference type="PROSITE" id="PS50090"/>
    </source>
</evidence>
<reference evidence="9" key="1">
    <citation type="submission" date="2023-07" db="EMBL/GenBank/DDBJ databases">
        <authorList>
            <consortium name="AG Swart"/>
            <person name="Singh M."/>
            <person name="Singh A."/>
            <person name="Seah K."/>
            <person name="Emmerich C."/>
        </authorList>
    </citation>
    <scope>NUCLEOTIDE SEQUENCE</scope>
    <source>
        <strain evidence="9">DP1</strain>
    </source>
</reference>